<accession>W6YI14</accession>
<protein>
    <submittedName>
        <fullName evidence="1">Uncharacterized protein</fullName>
    </submittedName>
</protein>
<organism evidence="1 2">
    <name type="scientific">Cochliobolus carbonum (strain 26-R-13)</name>
    <name type="common">Maize leaf spot fungus</name>
    <name type="synonym">Bipolaris zeicola</name>
    <dbReference type="NCBI Taxonomy" id="930089"/>
    <lineage>
        <taxon>Eukaryota</taxon>
        <taxon>Fungi</taxon>
        <taxon>Dikarya</taxon>
        <taxon>Ascomycota</taxon>
        <taxon>Pezizomycotina</taxon>
        <taxon>Dothideomycetes</taxon>
        <taxon>Pleosporomycetidae</taxon>
        <taxon>Pleosporales</taxon>
        <taxon>Pleosporineae</taxon>
        <taxon>Pleosporaceae</taxon>
        <taxon>Bipolaris</taxon>
    </lineage>
</organism>
<dbReference type="HOGENOM" id="CLU_2811968_0_0_1"/>
<reference evidence="1 2" key="1">
    <citation type="journal article" date="2013" name="PLoS Genet.">
        <title>Comparative genome structure, secondary metabolite, and effector coding capacity across Cochliobolus pathogens.</title>
        <authorList>
            <person name="Condon B.J."/>
            <person name="Leng Y."/>
            <person name="Wu D."/>
            <person name="Bushley K.E."/>
            <person name="Ohm R.A."/>
            <person name="Otillar R."/>
            <person name="Martin J."/>
            <person name="Schackwitz W."/>
            <person name="Grimwood J."/>
            <person name="MohdZainudin N."/>
            <person name="Xue C."/>
            <person name="Wang R."/>
            <person name="Manning V.A."/>
            <person name="Dhillon B."/>
            <person name="Tu Z.J."/>
            <person name="Steffenson B.J."/>
            <person name="Salamov A."/>
            <person name="Sun H."/>
            <person name="Lowry S."/>
            <person name="LaButti K."/>
            <person name="Han J."/>
            <person name="Copeland A."/>
            <person name="Lindquist E."/>
            <person name="Barry K."/>
            <person name="Schmutz J."/>
            <person name="Baker S.E."/>
            <person name="Ciuffetti L.M."/>
            <person name="Grigoriev I.V."/>
            <person name="Zhong S."/>
            <person name="Turgeon B.G."/>
        </authorList>
    </citation>
    <scope>NUCLEOTIDE SEQUENCE [LARGE SCALE GENOMIC DNA]</scope>
    <source>
        <strain evidence="1 2">26-R-13</strain>
    </source>
</reference>
<name>W6YI14_COCC2</name>
<keyword evidence="2" id="KW-1185">Reference proteome</keyword>
<evidence type="ECO:0000313" key="1">
    <source>
        <dbReference type="EMBL" id="EUC38942.1"/>
    </source>
</evidence>
<proteinExistence type="predicted"/>
<dbReference type="Proteomes" id="UP000053841">
    <property type="component" value="Unassembled WGS sequence"/>
</dbReference>
<gene>
    <name evidence="1" type="ORF">COCCADRAFT_81813</name>
</gene>
<dbReference type="GeneID" id="19151245"/>
<dbReference type="RefSeq" id="XP_007706759.1">
    <property type="nucleotide sequence ID" value="XM_007708569.1"/>
</dbReference>
<evidence type="ECO:0000313" key="2">
    <source>
        <dbReference type="Proteomes" id="UP000053841"/>
    </source>
</evidence>
<dbReference type="EMBL" id="KI964539">
    <property type="protein sequence ID" value="EUC38942.1"/>
    <property type="molecule type" value="Genomic_DNA"/>
</dbReference>
<sequence length="67" mass="8197">MYCTSDYHGERRTSVPRYERHGRVQDTVQKRKSYVCMNVCHHQHHNSKKKRSCPVPDSNWRPWDFYS</sequence>
<dbReference type="KEGG" id="bze:COCCADRAFT_81813"/>
<dbReference type="AlphaFoldDB" id="W6YI14"/>